<feature type="signal peptide" evidence="2">
    <location>
        <begin position="1"/>
        <end position="17"/>
    </location>
</feature>
<dbReference type="EMBL" id="CP002959">
    <property type="protein sequence ID" value="AFM13184.1"/>
    <property type="molecule type" value="Genomic_DNA"/>
</dbReference>
<dbReference type="HOGENOM" id="CLU_416141_0_0_12"/>
<feature type="domain" description="SbsA Ig-like" evidence="4">
    <location>
        <begin position="163"/>
        <end position="271"/>
    </location>
</feature>
<reference evidence="5 6" key="1">
    <citation type="submission" date="2012-06" db="EMBL/GenBank/DDBJ databases">
        <title>The complete chromosome of genome of Turneriella parva DSM 21527.</title>
        <authorList>
            <consortium name="US DOE Joint Genome Institute (JGI-PGF)"/>
            <person name="Lucas S."/>
            <person name="Han J."/>
            <person name="Lapidus A."/>
            <person name="Bruce D."/>
            <person name="Goodwin L."/>
            <person name="Pitluck S."/>
            <person name="Peters L."/>
            <person name="Kyrpides N."/>
            <person name="Mavromatis K."/>
            <person name="Ivanova N."/>
            <person name="Mikhailova N."/>
            <person name="Chertkov O."/>
            <person name="Detter J.C."/>
            <person name="Tapia R."/>
            <person name="Han C."/>
            <person name="Land M."/>
            <person name="Hauser L."/>
            <person name="Markowitz V."/>
            <person name="Cheng J.-F."/>
            <person name="Hugenholtz P."/>
            <person name="Woyke T."/>
            <person name="Wu D."/>
            <person name="Gronow S."/>
            <person name="Wellnitz S."/>
            <person name="Brambilla E."/>
            <person name="Klenk H.-P."/>
            <person name="Eisen J.A."/>
        </authorList>
    </citation>
    <scope>NUCLEOTIDE SEQUENCE [LARGE SCALE GENOMIC DNA]</scope>
    <source>
        <strain evidence="6">ATCC BAA-1111 / DSM 21527 / NCTC 11395 / H</strain>
    </source>
</reference>
<accession>I4B7C7</accession>
<dbReference type="InterPro" id="IPR036116">
    <property type="entry name" value="FN3_sf"/>
</dbReference>
<dbReference type="KEGG" id="tpx:Turpa_2544"/>
<keyword evidence="6" id="KW-1185">Reference proteome</keyword>
<dbReference type="Gene3D" id="3.10.100.10">
    <property type="entry name" value="Mannose-Binding Protein A, subunit A"/>
    <property type="match status" value="1"/>
</dbReference>
<protein>
    <recommendedName>
        <fullName evidence="7">Fibronectin type III domain protein</fullName>
    </recommendedName>
</protein>
<evidence type="ECO:0000313" key="6">
    <source>
        <dbReference type="Proteomes" id="UP000006048"/>
    </source>
</evidence>
<evidence type="ECO:0008006" key="7">
    <source>
        <dbReference type="Google" id="ProtNLM"/>
    </source>
</evidence>
<dbReference type="Pfam" id="PF07588">
    <property type="entry name" value="DUF1554"/>
    <property type="match status" value="1"/>
</dbReference>
<dbReference type="Gene3D" id="2.60.40.10">
    <property type="entry name" value="Immunoglobulins"/>
    <property type="match status" value="1"/>
</dbReference>
<sequence length="659" mass="66028">MKLLRLFGLLVLFWALACKGFDWPEPLDPNAGSKAGAVFAITGTNPVDGAGLIANNTQIVVNFSETVNTGLLSYNSTAGSCGSNNLQVSADEFVSCIALTTPVWGSGQMSLTMTPTSALANGTTYKVRVLTSLVAVSGKTLSSIFTTTTGFTTAPAGTLVPSMVSPSEGATGVSINTALIINFTHSVSTGTLTYNMAAGPCTGSLQMSADGFVNCIAFPSHVFMVADTQLTITPTVALNYNTLYRVRITTALTGAGAEMLAGNFTSTGFTTDAPPALTVSLASPADGSTSVSPATTLNLAFNHAVAVGTVTFNNVAGPCTGSVQISPDGFSTCVGLNAPSWGGGNTILTLTPSSALNPGALYRVQVTTAVTGAVGNVLASDFVTPSGIGILISAPASLNVFSSNSQNMLVWPTVSGATSYNVYFSTSAGVTIGTGTLIAGVTAPYTHTGLANGTAYYYIVAGANGGNIGTASSQTSATPVVSKTIFVTSTNYTGALGGLTGADATCMTRAAAASLPGNFRAYLSTSADDAICRLLGLSGKLGANCGLPIAPNLSAIGPYVNRNSVQVAASLQSFVSNTLTAAVGFEESGASAGSVTPFTGTANGVQSGANCSDWTDNAVISIGVVGSATSMGASWSSNGNGACALLGLLPISPIYCVAY</sequence>
<dbReference type="InterPro" id="IPR016187">
    <property type="entry name" value="CTDL_fold"/>
</dbReference>
<dbReference type="Gene3D" id="2.60.40.1220">
    <property type="match status" value="2"/>
</dbReference>
<dbReference type="RefSeq" id="WP_014803689.1">
    <property type="nucleotide sequence ID" value="NC_018020.1"/>
</dbReference>
<feature type="chain" id="PRO_5003685993" description="Fibronectin type III domain protein" evidence="2">
    <location>
        <begin position="18"/>
        <end position="659"/>
    </location>
</feature>
<feature type="domain" description="DUF1554" evidence="3">
    <location>
        <begin position="490"/>
        <end position="630"/>
    </location>
</feature>
<organism evidence="5 6">
    <name type="scientific">Turneriella parva (strain ATCC BAA-1111 / DSM 21527 / NCTC 11395 / H)</name>
    <name type="common">Leptospira parva</name>
    <dbReference type="NCBI Taxonomy" id="869212"/>
    <lineage>
        <taxon>Bacteria</taxon>
        <taxon>Pseudomonadati</taxon>
        <taxon>Spirochaetota</taxon>
        <taxon>Spirochaetia</taxon>
        <taxon>Leptospirales</taxon>
        <taxon>Leptospiraceae</taxon>
        <taxon>Turneriella</taxon>
    </lineage>
</organism>
<dbReference type="InterPro" id="IPR014755">
    <property type="entry name" value="Cu-Rt/internalin_Ig-like"/>
</dbReference>
<evidence type="ECO:0000259" key="4">
    <source>
        <dbReference type="Pfam" id="PF13205"/>
    </source>
</evidence>
<dbReference type="InterPro" id="IPR032812">
    <property type="entry name" value="SbsA_Ig"/>
</dbReference>
<evidence type="ECO:0000256" key="1">
    <source>
        <dbReference type="ARBA" id="ARBA00022729"/>
    </source>
</evidence>
<feature type="domain" description="SbsA Ig-like" evidence="4">
    <location>
        <begin position="40"/>
        <end position="153"/>
    </location>
</feature>
<name>I4B7C7_TURPD</name>
<gene>
    <name evidence="5" type="ordered locus">Turpa_2544</name>
</gene>
<evidence type="ECO:0000313" key="5">
    <source>
        <dbReference type="EMBL" id="AFM13184.1"/>
    </source>
</evidence>
<dbReference type="STRING" id="869212.Turpa_2544"/>
<dbReference type="OrthoDB" id="343463at2"/>
<dbReference type="SUPFAM" id="SSF49265">
    <property type="entry name" value="Fibronectin type III"/>
    <property type="match status" value="1"/>
</dbReference>
<dbReference type="InterPro" id="IPR016186">
    <property type="entry name" value="C-type_lectin-like/link_sf"/>
</dbReference>
<keyword evidence="1 2" id="KW-0732">Signal</keyword>
<dbReference type="InterPro" id="IPR013783">
    <property type="entry name" value="Ig-like_fold"/>
</dbReference>
<dbReference type="Proteomes" id="UP000006048">
    <property type="component" value="Chromosome"/>
</dbReference>
<dbReference type="AlphaFoldDB" id="I4B7C7"/>
<evidence type="ECO:0000256" key="2">
    <source>
        <dbReference type="SAM" id="SignalP"/>
    </source>
</evidence>
<evidence type="ECO:0000259" key="3">
    <source>
        <dbReference type="Pfam" id="PF07588"/>
    </source>
</evidence>
<dbReference type="PROSITE" id="PS51257">
    <property type="entry name" value="PROKAR_LIPOPROTEIN"/>
    <property type="match status" value="1"/>
</dbReference>
<proteinExistence type="predicted"/>
<feature type="domain" description="SbsA Ig-like" evidence="4">
    <location>
        <begin position="276"/>
        <end position="381"/>
    </location>
</feature>
<dbReference type="SUPFAM" id="SSF56436">
    <property type="entry name" value="C-type lectin-like"/>
    <property type="match status" value="1"/>
</dbReference>
<dbReference type="InterPro" id="IPR011448">
    <property type="entry name" value="DUF1554"/>
</dbReference>
<dbReference type="Pfam" id="PF13205">
    <property type="entry name" value="Big_5"/>
    <property type="match status" value="3"/>
</dbReference>